<dbReference type="EMBL" id="BAAAQM010000070">
    <property type="protein sequence ID" value="GAA2000988.1"/>
    <property type="molecule type" value="Genomic_DNA"/>
</dbReference>
<comment type="caution">
    <text evidence="2">The sequence shown here is derived from an EMBL/GenBank/DDBJ whole genome shotgun (WGS) entry which is preliminary data.</text>
</comment>
<sequence>MEPDGGAVTGQFGDLGGGPCVHADDPIGVGLDSARDGVAEDGAGPPPGATVPWAWFVPMARAPQPTVPRPHTVCNGRYPHRLQNGPDSGFAAV</sequence>
<evidence type="ECO:0000313" key="3">
    <source>
        <dbReference type="Proteomes" id="UP001499854"/>
    </source>
</evidence>
<reference evidence="3" key="1">
    <citation type="journal article" date="2019" name="Int. J. Syst. Evol. Microbiol.">
        <title>The Global Catalogue of Microorganisms (GCM) 10K type strain sequencing project: providing services to taxonomists for standard genome sequencing and annotation.</title>
        <authorList>
            <consortium name="The Broad Institute Genomics Platform"/>
            <consortium name="The Broad Institute Genome Sequencing Center for Infectious Disease"/>
            <person name="Wu L."/>
            <person name="Ma J."/>
        </authorList>
    </citation>
    <scope>NUCLEOTIDE SEQUENCE [LARGE SCALE GENOMIC DNA]</scope>
    <source>
        <strain evidence="3">JCM 16013</strain>
    </source>
</reference>
<proteinExistence type="predicted"/>
<protein>
    <submittedName>
        <fullName evidence="2">Uncharacterized protein</fullName>
    </submittedName>
</protein>
<name>A0ABP5ENH6_9ACTN</name>
<feature type="region of interest" description="Disordered" evidence="1">
    <location>
        <begin position="1"/>
        <end position="46"/>
    </location>
</feature>
<evidence type="ECO:0000256" key="1">
    <source>
        <dbReference type="SAM" id="MobiDB-lite"/>
    </source>
</evidence>
<evidence type="ECO:0000313" key="2">
    <source>
        <dbReference type="EMBL" id="GAA2000988.1"/>
    </source>
</evidence>
<gene>
    <name evidence="2" type="ORF">GCM10009838_78330</name>
</gene>
<keyword evidence="3" id="KW-1185">Reference proteome</keyword>
<dbReference type="Proteomes" id="UP001499854">
    <property type="component" value="Unassembled WGS sequence"/>
</dbReference>
<accession>A0ABP5ENH6</accession>
<organism evidence="2 3">
    <name type="scientific">Catenulispora subtropica</name>
    <dbReference type="NCBI Taxonomy" id="450798"/>
    <lineage>
        <taxon>Bacteria</taxon>
        <taxon>Bacillati</taxon>
        <taxon>Actinomycetota</taxon>
        <taxon>Actinomycetes</taxon>
        <taxon>Catenulisporales</taxon>
        <taxon>Catenulisporaceae</taxon>
        <taxon>Catenulispora</taxon>
    </lineage>
</organism>